<evidence type="ECO:0000256" key="2">
    <source>
        <dbReference type="ARBA" id="ARBA00022692"/>
    </source>
</evidence>
<feature type="transmembrane region" description="Helical" evidence="5">
    <location>
        <begin position="103"/>
        <end position="125"/>
    </location>
</feature>
<dbReference type="InterPro" id="IPR052706">
    <property type="entry name" value="Membrane-Transporter-like"/>
</dbReference>
<evidence type="ECO:0008006" key="10">
    <source>
        <dbReference type="Google" id="ProtNLM"/>
    </source>
</evidence>
<dbReference type="Pfam" id="PF00916">
    <property type="entry name" value="Sulfate_transp"/>
    <property type="match status" value="1"/>
</dbReference>
<evidence type="ECO:0000256" key="1">
    <source>
        <dbReference type="ARBA" id="ARBA00004141"/>
    </source>
</evidence>
<dbReference type="EMBL" id="CP019070">
    <property type="protein sequence ID" value="APW66800.1"/>
    <property type="molecule type" value="Genomic_DNA"/>
</dbReference>
<keyword evidence="3 5" id="KW-1133">Transmembrane helix</keyword>
<dbReference type="KEGG" id="alp:LPB137_13485"/>
<dbReference type="PROSITE" id="PS50042">
    <property type="entry name" value="CNMP_BINDING_3"/>
    <property type="match status" value="1"/>
</dbReference>
<dbReference type="OrthoDB" id="9771198at2"/>
<accession>A0A1P8KQH0</accession>
<proteinExistence type="predicted"/>
<evidence type="ECO:0000313" key="9">
    <source>
        <dbReference type="Proteomes" id="UP000186074"/>
    </source>
</evidence>
<dbReference type="Proteomes" id="UP000186074">
    <property type="component" value="Chromosome"/>
</dbReference>
<organism evidence="8 9">
    <name type="scientific">Poseidonibacter parvus</name>
    <dbReference type="NCBI Taxonomy" id="1850254"/>
    <lineage>
        <taxon>Bacteria</taxon>
        <taxon>Pseudomonadati</taxon>
        <taxon>Campylobacterota</taxon>
        <taxon>Epsilonproteobacteria</taxon>
        <taxon>Campylobacterales</taxon>
        <taxon>Arcobacteraceae</taxon>
        <taxon>Poseidonibacter</taxon>
    </lineage>
</organism>
<dbReference type="Gene3D" id="3.30.750.24">
    <property type="entry name" value="STAS domain"/>
    <property type="match status" value="1"/>
</dbReference>
<feature type="transmembrane region" description="Helical" evidence="5">
    <location>
        <begin position="178"/>
        <end position="198"/>
    </location>
</feature>
<keyword evidence="2 5" id="KW-0812">Transmembrane</keyword>
<dbReference type="InterPro" id="IPR011547">
    <property type="entry name" value="SLC26A/SulP_dom"/>
</dbReference>
<keyword evidence="9" id="KW-1185">Reference proteome</keyword>
<dbReference type="CDD" id="cd07042">
    <property type="entry name" value="STAS_SulP_like_sulfate_transporter"/>
    <property type="match status" value="1"/>
</dbReference>
<dbReference type="AlphaFoldDB" id="A0A1P8KQH0"/>
<feature type="transmembrane region" description="Helical" evidence="5">
    <location>
        <begin position="363"/>
        <end position="385"/>
    </location>
</feature>
<dbReference type="RefSeq" id="WP_076088951.1">
    <property type="nucleotide sequence ID" value="NZ_CP019070.1"/>
</dbReference>
<feature type="transmembrane region" description="Helical" evidence="5">
    <location>
        <begin position="339"/>
        <end position="357"/>
    </location>
</feature>
<comment type="subcellular location">
    <subcellularLocation>
        <location evidence="1">Membrane</location>
        <topology evidence="1">Multi-pass membrane protein</topology>
    </subcellularLocation>
</comment>
<name>A0A1P8KQH0_9BACT</name>
<dbReference type="Gene3D" id="2.60.120.10">
    <property type="entry name" value="Jelly Rolls"/>
    <property type="match status" value="1"/>
</dbReference>
<evidence type="ECO:0000313" key="8">
    <source>
        <dbReference type="EMBL" id="APW66800.1"/>
    </source>
</evidence>
<dbReference type="InterPro" id="IPR036513">
    <property type="entry name" value="STAS_dom_sf"/>
</dbReference>
<evidence type="ECO:0000256" key="3">
    <source>
        <dbReference type="ARBA" id="ARBA00022989"/>
    </source>
</evidence>
<keyword evidence="4 5" id="KW-0472">Membrane</keyword>
<dbReference type="GO" id="GO:0016020">
    <property type="term" value="C:membrane"/>
    <property type="evidence" value="ECO:0007669"/>
    <property type="project" value="UniProtKB-SubCell"/>
</dbReference>
<dbReference type="InterPro" id="IPR002645">
    <property type="entry name" value="STAS_dom"/>
</dbReference>
<reference evidence="8 9" key="1">
    <citation type="submission" date="2017-01" db="EMBL/GenBank/DDBJ databases">
        <title>Genome sequencing of Arcobacter sp. LPB0137.</title>
        <authorList>
            <person name="Lee G.-W."/>
            <person name="Yi H."/>
        </authorList>
    </citation>
    <scope>NUCLEOTIDE SEQUENCE [LARGE SCALE GENOMIC DNA]</scope>
    <source>
        <strain evidence="8 9">LPB0137</strain>
    </source>
</reference>
<feature type="transmembrane region" description="Helical" evidence="5">
    <location>
        <begin position="40"/>
        <end position="62"/>
    </location>
</feature>
<dbReference type="PROSITE" id="PS51257">
    <property type="entry name" value="PROKAR_LIPOPROTEIN"/>
    <property type="match status" value="1"/>
</dbReference>
<dbReference type="PROSITE" id="PS50801">
    <property type="entry name" value="STAS"/>
    <property type="match status" value="1"/>
</dbReference>
<feature type="transmembrane region" description="Helical" evidence="5">
    <location>
        <begin position="137"/>
        <end position="158"/>
    </location>
</feature>
<dbReference type="PANTHER" id="PTHR43310">
    <property type="entry name" value="SULFATE TRANSPORTER YBAR-RELATED"/>
    <property type="match status" value="1"/>
</dbReference>
<protein>
    <recommendedName>
        <fullName evidence="10">Sulfate permease</fullName>
    </recommendedName>
</protein>
<dbReference type="SUPFAM" id="SSF51206">
    <property type="entry name" value="cAMP-binding domain-like"/>
    <property type="match status" value="1"/>
</dbReference>
<gene>
    <name evidence="8" type="ORF">LPB137_13485</name>
</gene>
<dbReference type="STRING" id="1850254.LPB137_13485"/>
<evidence type="ECO:0000259" key="6">
    <source>
        <dbReference type="PROSITE" id="PS50042"/>
    </source>
</evidence>
<feature type="domain" description="STAS" evidence="7">
    <location>
        <begin position="483"/>
        <end position="583"/>
    </location>
</feature>
<dbReference type="InterPro" id="IPR000595">
    <property type="entry name" value="cNMP-bd_dom"/>
</dbReference>
<dbReference type="SUPFAM" id="SSF52091">
    <property type="entry name" value="SpoIIaa-like"/>
    <property type="match status" value="1"/>
</dbReference>
<evidence type="ECO:0000256" key="5">
    <source>
        <dbReference type="SAM" id="Phobius"/>
    </source>
</evidence>
<dbReference type="Pfam" id="PF00027">
    <property type="entry name" value="cNMP_binding"/>
    <property type="match status" value="1"/>
</dbReference>
<sequence length="755" mass="85032">MELNTKNLKNDFFGGLISSLVALPLTLACGVLLFKGLHDLEMYGINAAIYTAIIGTFISAFIGNHQLQISGPRVATTLILSSFLLEIFTRLQSYENIYNLNELLIVFMILTVLLMGVFQLIFAYFNLGKLIKFLPSSVKMGVSTTIGLIIIFKQFPIIFNYQGDDLFQEFITNPLTIITNQTTLLFIAICIFIVLLLFKKNIVTSKIRMIVPLLAPILGGVVFYLFINKNPSDFIIGKINITLPSFELYFNTFTQNFSIVNENILEIIIAAFVLALMGSLSSLLSISVLEDKQKVRSTNPSIELKGQAFGNIISAFFAGMPSAGSEARGLSNYNSGGRTFISVIFHALFLIVFVFFLDEYIALIPQIVLSSLLVHTGIVMILPLIKLSSNMSITCLRTKTKNMNECLKDIFQTVLVVIVMLIAEEMANLTIAIITGFAMASLLFIYEMMSNTNYNIILGNKHHSRRVRTKKVMTFLKNKGSCVKIIELEGAIFFGTADFLRTLVSDINKDTSYIILDFRKVSEVDITGAEKIKLCTKENSNIEFSFSHIRKGDDTYQALCAVGLIGVDGLPWFENTDLTLEKVENKLLEQFTEVEEEKGKTLNIDSLNFTKNLSKEEQDILLIYMISKEYKEKDELFTKGMKSDELFFLRKGTVSIMLEQSFVKGVKDKLSKIRRITFSTGVVIGEMAFFEDNLHSVDALANEDVSVYILSRYNLDLLSKEHPILGRKLMYSFCAHLSNRLREVTSEIQVLERWS</sequence>
<evidence type="ECO:0000259" key="7">
    <source>
        <dbReference type="PROSITE" id="PS50801"/>
    </source>
</evidence>
<dbReference type="Pfam" id="PF01740">
    <property type="entry name" value="STAS"/>
    <property type="match status" value="1"/>
</dbReference>
<feature type="domain" description="Cyclic nucleotide-binding" evidence="6">
    <location>
        <begin position="609"/>
        <end position="736"/>
    </location>
</feature>
<dbReference type="InterPro" id="IPR018490">
    <property type="entry name" value="cNMP-bd_dom_sf"/>
</dbReference>
<feature type="transmembrane region" description="Helical" evidence="5">
    <location>
        <begin position="267"/>
        <end position="289"/>
    </location>
</feature>
<dbReference type="CDD" id="cd00038">
    <property type="entry name" value="CAP_ED"/>
    <property type="match status" value="1"/>
</dbReference>
<dbReference type="InterPro" id="IPR014710">
    <property type="entry name" value="RmlC-like_jellyroll"/>
</dbReference>
<feature type="transmembrane region" description="Helical" evidence="5">
    <location>
        <begin position="74"/>
        <end position="91"/>
    </location>
</feature>
<evidence type="ECO:0000256" key="4">
    <source>
        <dbReference type="ARBA" id="ARBA00023136"/>
    </source>
</evidence>
<feature type="transmembrane region" description="Helical" evidence="5">
    <location>
        <begin position="12"/>
        <end position="34"/>
    </location>
</feature>
<feature type="transmembrane region" description="Helical" evidence="5">
    <location>
        <begin position="210"/>
        <end position="227"/>
    </location>
</feature>
<dbReference type="PANTHER" id="PTHR43310:SF1">
    <property type="entry name" value="SULFATE TRANSPORTER YBAR-RELATED"/>
    <property type="match status" value="1"/>
</dbReference>